<evidence type="ECO:0000259" key="13">
    <source>
        <dbReference type="Pfam" id="PF00593"/>
    </source>
</evidence>
<dbReference type="PROSITE" id="PS52016">
    <property type="entry name" value="TONB_DEPENDENT_REC_3"/>
    <property type="match status" value="1"/>
</dbReference>
<comment type="caution">
    <text evidence="14">The sequence shown here is derived from an EMBL/GenBank/DDBJ whole genome shotgun (WGS) entry which is preliminary data.</text>
</comment>
<sequence>MAASTGARCATSCCWDGTRGASAAISSASPAGAPPRWICSSPFTASPDNCPRGATPPSPPPAKPACICKTSYAWASGLPPSACGTTGCGWGRPAPPLPASRYRATTGRLGLNWLMGNGWAPYLAYAQGFEPVAGQDRHGRLFQPSRSQQWELGLRYQPEDRNLTLSASLFALRQNKALTRDPDPAESPICGRACQVQQGRRSTRGLELEACAQLGAQVHLNASYAYTHARITHSNIPGEAGSAVPDVPRHQAGLWLDWRIAQGPLAGLTLYSGARHTGQRTWHGRPGQHLPAHTLLDAGLDYDLGQAHAALAGYHFALSVKNLANRAHVASCYGPTVCYWGQGRSAQASLRYQW</sequence>
<evidence type="ECO:0000313" key="15">
    <source>
        <dbReference type="Proteomes" id="UP000217999"/>
    </source>
</evidence>
<keyword evidence="4" id="KW-0410">Iron transport</keyword>
<dbReference type="PANTHER" id="PTHR32552">
    <property type="entry name" value="FERRICHROME IRON RECEPTOR-RELATED"/>
    <property type="match status" value="1"/>
</dbReference>
<protein>
    <recommendedName>
        <fullName evidence="13">TonB-dependent receptor-like beta-barrel domain-containing protein</fullName>
    </recommendedName>
</protein>
<keyword evidence="11 12" id="KW-0998">Cell outer membrane</keyword>
<evidence type="ECO:0000256" key="3">
    <source>
        <dbReference type="ARBA" id="ARBA00022452"/>
    </source>
</evidence>
<comment type="similarity">
    <text evidence="12">Belongs to the TonB-dependent receptor family.</text>
</comment>
<dbReference type="Pfam" id="PF00593">
    <property type="entry name" value="TonB_dep_Rec_b-barrel"/>
    <property type="match status" value="1"/>
</dbReference>
<dbReference type="PANTHER" id="PTHR32552:SF68">
    <property type="entry name" value="FERRICHROME OUTER MEMBRANE TRANSPORTER_PHAGE RECEPTOR"/>
    <property type="match status" value="1"/>
</dbReference>
<evidence type="ECO:0000256" key="4">
    <source>
        <dbReference type="ARBA" id="ARBA00022496"/>
    </source>
</evidence>
<evidence type="ECO:0000256" key="10">
    <source>
        <dbReference type="ARBA" id="ARBA00023136"/>
    </source>
</evidence>
<dbReference type="InterPro" id="IPR039426">
    <property type="entry name" value="TonB-dep_rcpt-like"/>
</dbReference>
<evidence type="ECO:0000256" key="11">
    <source>
        <dbReference type="ARBA" id="ARBA00023237"/>
    </source>
</evidence>
<dbReference type="SUPFAM" id="SSF56935">
    <property type="entry name" value="Porins"/>
    <property type="match status" value="1"/>
</dbReference>
<keyword evidence="7" id="KW-0408">Iron</keyword>
<evidence type="ECO:0000256" key="7">
    <source>
        <dbReference type="ARBA" id="ARBA00023004"/>
    </source>
</evidence>
<keyword evidence="10 12" id="KW-0472">Membrane</keyword>
<feature type="domain" description="TonB-dependent receptor-like beta-barrel" evidence="13">
    <location>
        <begin position="99"/>
        <end position="323"/>
    </location>
</feature>
<dbReference type="GO" id="GO:0015344">
    <property type="term" value="F:siderophore uptake transmembrane transporter activity"/>
    <property type="evidence" value="ECO:0007669"/>
    <property type="project" value="TreeGrafter"/>
</dbReference>
<keyword evidence="8" id="KW-0406">Ion transport</keyword>
<dbReference type="GO" id="GO:0009279">
    <property type="term" value="C:cell outer membrane"/>
    <property type="evidence" value="ECO:0007669"/>
    <property type="project" value="UniProtKB-SubCell"/>
</dbReference>
<dbReference type="InterPro" id="IPR036942">
    <property type="entry name" value="Beta-barrel_TonB_sf"/>
</dbReference>
<evidence type="ECO:0000256" key="6">
    <source>
        <dbReference type="ARBA" id="ARBA00022729"/>
    </source>
</evidence>
<dbReference type="Gene3D" id="2.40.170.20">
    <property type="entry name" value="TonB-dependent receptor, beta-barrel domain"/>
    <property type="match status" value="1"/>
</dbReference>
<evidence type="ECO:0000256" key="1">
    <source>
        <dbReference type="ARBA" id="ARBA00004571"/>
    </source>
</evidence>
<evidence type="ECO:0000256" key="5">
    <source>
        <dbReference type="ARBA" id="ARBA00022692"/>
    </source>
</evidence>
<keyword evidence="5 12" id="KW-0812">Transmembrane</keyword>
<proteinExistence type="inferred from homology"/>
<gene>
    <name evidence="14" type="ORF">CK620_13610</name>
</gene>
<keyword evidence="2 12" id="KW-0813">Transport</keyword>
<comment type="subcellular location">
    <subcellularLocation>
        <location evidence="1 12">Cell outer membrane</location>
        <topology evidence="1 12">Multi-pass membrane protein</topology>
    </subcellularLocation>
</comment>
<keyword evidence="6" id="KW-0732">Signal</keyword>
<evidence type="ECO:0000313" key="14">
    <source>
        <dbReference type="EMBL" id="PAT32903.1"/>
    </source>
</evidence>
<evidence type="ECO:0000256" key="2">
    <source>
        <dbReference type="ARBA" id="ARBA00022448"/>
    </source>
</evidence>
<dbReference type="AlphaFoldDB" id="A0A2A2A791"/>
<accession>A0A2A2A791</accession>
<evidence type="ECO:0000256" key="8">
    <source>
        <dbReference type="ARBA" id="ARBA00023065"/>
    </source>
</evidence>
<dbReference type="EMBL" id="NSJF01000010">
    <property type="protein sequence ID" value="PAT32903.1"/>
    <property type="molecule type" value="Genomic_DNA"/>
</dbReference>
<evidence type="ECO:0000256" key="12">
    <source>
        <dbReference type="PROSITE-ProRule" id="PRU01360"/>
    </source>
</evidence>
<evidence type="ECO:0000256" key="9">
    <source>
        <dbReference type="ARBA" id="ARBA00023077"/>
    </source>
</evidence>
<keyword evidence="3 12" id="KW-1134">Transmembrane beta strand</keyword>
<reference evidence="14 15" key="1">
    <citation type="submission" date="2017-08" db="EMBL/GenBank/DDBJ databases">
        <title>WGS of Clinical strains of the CDC Group NO-1 linked to zoonotic infections in humans.</title>
        <authorList>
            <person name="Bernier A.-M."/>
            <person name="Bernard K."/>
        </authorList>
    </citation>
    <scope>NUCLEOTIDE SEQUENCE [LARGE SCALE GENOMIC DNA]</scope>
    <source>
        <strain evidence="14 15">NML03-0146</strain>
    </source>
</reference>
<name>A0A2A2A791_9BURK</name>
<dbReference type="InterPro" id="IPR000531">
    <property type="entry name" value="Beta-barrel_TonB"/>
</dbReference>
<organism evidence="14 15">
    <name type="scientific">Vandammella animalimorsus</name>
    <dbReference type="NCBI Taxonomy" id="2029117"/>
    <lineage>
        <taxon>Bacteria</taxon>
        <taxon>Pseudomonadati</taxon>
        <taxon>Pseudomonadota</taxon>
        <taxon>Betaproteobacteria</taxon>
        <taxon>Burkholderiales</taxon>
        <taxon>Comamonadaceae</taxon>
        <taxon>Vandammella</taxon>
    </lineage>
</organism>
<keyword evidence="9" id="KW-0798">TonB box</keyword>
<dbReference type="Proteomes" id="UP000217999">
    <property type="component" value="Unassembled WGS sequence"/>
</dbReference>